<dbReference type="HOGENOM" id="CLU_188254_0_0_0"/>
<keyword evidence="2" id="KW-0472">Membrane</keyword>
<accession>K9ZYB2</accession>
<dbReference type="RefSeq" id="WP_015234484.1">
    <property type="nucleotide sequence ID" value="NC_019793.1"/>
</dbReference>
<evidence type="ECO:0000256" key="1">
    <source>
        <dbReference type="SAM" id="MobiDB-lite"/>
    </source>
</evidence>
<protein>
    <submittedName>
        <fullName evidence="3">Uncharacterized protein</fullName>
    </submittedName>
</protein>
<feature type="transmembrane region" description="Helical" evidence="2">
    <location>
        <begin position="6"/>
        <end position="25"/>
    </location>
</feature>
<name>K9ZYB2_DEIPD</name>
<dbReference type="AlphaFoldDB" id="K9ZYB2"/>
<keyword evidence="2" id="KW-0812">Transmembrane</keyword>
<keyword evidence="4" id="KW-1185">Reference proteome</keyword>
<gene>
    <name evidence="3" type="ordered locus">Deipe_0583</name>
</gene>
<dbReference type="EMBL" id="CP003382">
    <property type="protein sequence ID" value="AFZ66174.1"/>
    <property type="molecule type" value="Genomic_DNA"/>
</dbReference>
<dbReference type="PATRIC" id="fig|937777.3.peg.588"/>
<evidence type="ECO:0000313" key="3">
    <source>
        <dbReference type="EMBL" id="AFZ66174.1"/>
    </source>
</evidence>
<dbReference type="Proteomes" id="UP000010467">
    <property type="component" value="Chromosome"/>
</dbReference>
<feature type="region of interest" description="Disordered" evidence="1">
    <location>
        <begin position="63"/>
        <end position="90"/>
    </location>
</feature>
<sequence>MRVRVSWVLYGLGFASIVVSAVNYFSGKPKLGGGQERTGLFIGQWPPTLFILGKIVEDWETRRAAATSAEGGEAEATPTTEEATPTATDA</sequence>
<proteinExistence type="predicted"/>
<feature type="compositionally biased region" description="Low complexity" evidence="1">
    <location>
        <begin position="64"/>
        <end position="90"/>
    </location>
</feature>
<evidence type="ECO:0000313" key="4">
    <source>
        <dbReference type="Proteomes" id="UP000010467"/>
    </source>
</evidence>
<dbReference type="KEGG" id="dpd:Deipe_0583"/>
<reference evidence="4" key="1">
    <citation type="submission" date="2012-03" db="EMBL/GenBank/DDBJ databases">
        <title>Complete sequence of chromosome of Deinococcus peraridilitoris DSM 19664.</title>
        <authorList>
            <person name="Lucas S."/>
            <person name="Copeland A."/>
            <person name="Lapidus A."/>
            <person name="Glavina del Rio T."/>
            <person name="Dalin E."/>
            <person name="Tice H."/>
            <person name="Bruce D."/>
            <person name="Goodwin L."/>
            <person name="Pitluck S."/>
            <person name="Peters L."/>
            <person name="Mikhailova N."/>
            <person name="Lu M."/>
            <person name="Kyrpides N."/>
            <person name="Mavromatis K."/>
            <person name="Ivanova N."/>
            <person name="Brettin T."/>
            <person name="Detter J.C."/>
            <person name="Han C."/>
            <person name="Larimer F."/>
            <person name="Land M."/>
            <person name="Hauser L."/>
            <person name="Markowitz V."/>
            <person name="Cheng J.-F."/>
            <person name="Hugenholtz P."/>
            <person name="Woyke T."/>
            <person name="Wu D."/>
            <person name="Pukall R."/>
            <person name="Steenblock K."/>
            <person name="Brambilla E."/>
            <person name="Klenk H.-P."/>
            <person name="Eisen J.A."/>
        </authorList>
    </citation>
    <scope>NUCLEOTIDE SEQUENCE [LARGE SCALE GENOMIC DNA]</scope>
    <source>
        <strain evidence="4">DSM 19664 / LMG 22246 / CIP 109416 / KR-200</strain>
    </source>
</reference>
<keyword evidence="2" id="KW-1133">Transmembrane helix</keyword>
<evidence type="ECO:0000256" key="2">
    <source>
        <dbReference type="SAM" id="Phobius"/>
    </source>
</evidence>
<organism evidence="3 4">
    <name type="scientific">Deinococcus peraridilitoris (strain DSM 19664 / LMG 22246 / CIP 109416 / KR-200)</name>
    <dbReference type="NCBI Taxonomy" id="937777"/>
    <lineage>
        <taxon>Bacteria</taxon>
        <taxon>Thermotogati</taxon>
        <taxon>Deinococcota</taxon>
        <taxon>Deinococci</taxon>
        <taxon>Deinococcales</taxon>
        <taxon>Deinococcaceae</taxon>
        <taxon>Deinococcus</taxon>
    </lineage>
</organism>